<feature type="non-terminal residue" evidence="2">
    <location>
        <position position="131"/>
    </location>
</feature>
<organism evidence="2">
    <name type="scientific">Arion vulgaris</name>
    <dbReference type="NCBI Taxonomy" id="1028688"/>
    <lineage>
        <taxon>Eukaryota</taxon>
        <taxon>Metazoa</taxon>
        <taxon>Spiralia</taxon>
        <taxon>Lophotrochozoa</taxon>
        <taxon>Mollusca</taxon>
        <taxon>Gastropoda</taxon>
        <taxon>Heterobranchia</taxon>
        <taxon>Euthyneura</taxon>
        <taxon>Panpulmonata</taxon>
        <taxon>Eupulmonata</taxon>
        <taxon>Stylommatophora</taxon>
        <taxon>Helicina</taxon>
        <taxon>Arionoidea</taxon>
        <taxon>Arionidae</taxon>
        <taxon>Arion</taxon>
    </lineage>
</organism>
<feature type="non-terminal residue" evidence="2">
    <location>
        <position position="1"/>
    </location>
</feature>
<gene>
    <name evidence="2" type="primary">ORF21259</name>
</gene>
<name>A0A0B6YCD3_9EUPU</name>
<evidence type="ECO:0000313" key="2">
    <source>
        <dbReference type="EMBL" id="CEK53798.1"/>
    </source>
</evidence>
<evidence type="ECO:0000256" key="1">
    <source>
        <dbReference type="SAM" id="MobiDB-lite"/>
    </source>
</evidence>
<feature type="compositionally biased region" description="Basic and acidic residues" evidence="1">
    <location>
        <begin position="1"/>
        <end position="14"/>
    </location>
</feature>
<proteinExistence type="predicted"/>
<feature type="compositionally biased region" description="Low complexity" evidence="1">
    <location>
        <begin position="16"/>
        <end position="56"/>
    </location>
</feature>
<dbReference type="EMBL" id="HACG01006933">
    <property type="protein sequence ID" value="CEK53798.1"/>
    <property type="molecule type" value="Transcribed_RNA"/>
</dbReference>
<sequence length="131" mass="14318">GFDSNYIHHREPSKHSSYISTSTPTTTNTISLNNNITTAANNNNNNSNNTNSTNSAGHRAISNSASMFMDASAIDKYAAASSHSMVEDVYGSGFSSHDTDFYSQQQRYIDSSAKAQFSMETSKVYPKHPFS</sequence>
<feature type="region of interest" description="Disordered" evidence="1">
    <location>
        <begin position="1"/>
        <end position="58"/>
    </location>
</feature>
<protein>
    <submittedName>
        <fullName evidence="2">Uncharacterized protein</fullName>
    </submittedName>
</protein>
<reference evidence="2" key="1">
    <citation type="submission" date="2014-12" db="EMBL/GenBank/DDBJ databases">
        <title>Insight into the proteome of Arion vulgaris.</title>
        <authorList>
            <person name="Aradska J."/>
            <person name="Bulat T."/>
            <person name="Smidak R."/>
            <person name="Sarate P."/>
            <person name="Gangsoo J."/>
            <person name="Sialana F."/>
            <person name="Bilban M."/>
            <person name="Lubec G."/>
        </authorList>
    </citation>
    <scope>NUCLEOTIDE SEQUENCE</scope>
    <source>
        <tissue evidence="2">Skin</tissue>
    </source>
</reference>
<dbReference type="AlphaFoldDB" id="A0A0B6YCD3"/>
<accession>A0A0B6YCD3</accession>